<evidence type="ECO:0000259" key="2">
    <source>
        <dbReference type="Pfam" id="PF01551"/>
    </source>
</evidence>
<dbReference type="InterPro" id="IPR016047">
    <property type="entry name" value="M23ase_b-sheet_dom"/>
</dbReference>
<feature type="domain" description="Peptidoglycan binding-like" evidence="1">
    <location>
        <begin position="157"/>
        <end position="215"/>
    </location>
</feature>
<feature type="domain" description="M23ase beta-sheet core" evidence="2">
    <location>
        <begin position="27"/>
        <end position="122"/>
    </location>
</feature>
<gene>
    <name evidence="3" type="ORF">JOC48_004130</name>
</gene>
<dbReference type="Pfam" id="PF01471">
    <property type="entry name" value="PG_binding_1"/>
    <property type="match status" value="1"/>
</dbReference>
<keyword evidence="4" id="KW-1185">Reference proteome</keyword>
<evidence type="ECO:0000259" key="1">
    <source>
        <dbReference type="Pfam" id="PF01471"/>
    </source>
</evidence>
<dbReference type="InterPro" id="IPR011055">
    <property type="entry name" value="Dup_hybrid_motif"/>
</dbReference>
<evidence type="ECO:0000313" key="3">
    <source>
        <dbReference type="EMBL" id="MBM7573566.1"/>
    </source>
</evidence>
<reference evidence="3 4" key="1">
    <citation type="submission" date="2021-01" db="EMBL/GenBank/DDBJ databases">
        <title>Genomic Encyclopedia of Type Strains, Phase IV (KMG-IV): sequencing the most valuable type-strain genomes for metagenomic binning, comparative biology and taxonomic classification.</title>
        <authorList>
            <person name="Goeker M."/>
        </authorList>
    </citation>
    <scope>NUCLEOTIDE SEQUENCE [LARGE SCALE GENOMIC DNA]</scope>
    <source>
        <strain evidence="3 4">DSM 23711</strain>
    </source>
</reference>
<dbReference type="PANTHER" id="PTHR21666:SF270">
    <property type="entry name" value="MUREIN HYDROLASE ACTIVATOR ENVC"/>
    <property type="match status" value="1"/>
</dbReference>
<dbReference type="InterPro" id="IPR036366">
    <property type="entry name" value="PGBDSf"/>
</dbReference>
<accession>A0ABS2N605</accession>
<dbReference type="Gene3D" id="2.70.70.10">
    <property type="entry name" value="Glucose Permease (Domain IIA)"/>
    <property type="match status" value="1"/>
</dbReference>
<dbReference type="EMBL" id="JAFBDR010000037">
    <property type="protein sequence ID" value="MBM7573566.1"/>
    <property type="molecule type" value="Genomic_DNA"/>
</dbReference>
<dbReference type="GO" id="GO:0016787">
    <property type="term" value="F:hydrolase activity"/>
    <property type="evidence" value="ECO:0007669"/>
    <property type="project" value="UniProtKB-KW"/>
</dbReference>
<organism evidence="3 4">
    <name type="scientific">Aquibacillus albus</name>
    <dbReference type="NCBI Taxonomy" id="1168171"/>
    <lineage>
        <taxon>Bacteria</taxon>
        <taxon>Bacillati</taxon>
        <taxon>Bacillota</taxon>
        <taxon>Bacilli</taxon>
        <taxon>Bacillales</taxon>
        <taxon>Bacillaceae</taxon>
        <taxon>Aquibacillus</taxon>
    </lineage>
</organism>
<protein>
    <submittedName>
        <fullName evidence="3">Murein DD-endopeptidase MepM/ murein hydrolase activator NlpD</fullName>
    </submittedName>
</protein>
<dbReference type="Pfam" id="PF01551">
    <property type="entry name" value="Peptidase_M23"/>
    <property type="match status" value="1"/>
</dbReference>
<comment type="caution">
    <text evidence="3">The sequence shown here is derived from an EMBL/GenBank/DDBJ whole genome shotgun (WGS) entry which is preliminary data.</text>
</comment>
<dbReference type="InterPro" id="IPR002477">
    <property type="entry name" value="Peptidoglycan-bd-like"/>
</dbReference>
<dbReference type="SUPFAM" id="SSF51261">
    <property type="entry name" value="Duplicated hybrid motif"/>
    <property type="match status" value="1"/>
</dbReference>
<dbReference type="Proteomes" id="UP001296943">
    <property type="component" value="Unassembled WGS sequence"/>
</dbReference>
<dbReference type="PANTHER" id="PTHR21666">
    <property type="entry name" value="PEPTIDASE-RELATED"/>
    <property type="match status" value="1"/>
</dbReference>
<evidence type="ECO:0000313" key="4">
    <source>
        <dbReference type="Proteomes" id="UP001296943"/>
    </source>
</evidence>
<dbReference type="RefSeq" id="WP_204502204.1">
    <property type="nucleotide sequence ID" value="NZ_JAFBDR010000037.1"/>
</dbReference>
<dbReference type="InterPro" id="IPR036365">
    <property type="entry name" value="PGBD-like_sf"/>
</dbReference>
<sequence length="221" mass="24385">MTQFRGYRITSHFGWRTHPIRGIREWHTGIDLVKKHRAPIEAFTDGEVIYAGEGKKGTGLGGYGIVVLIKDQKNRGQLYAHLDSTAVIIGQTIQAGTVVGFQGATGQVTGSHLHYEVRKKAENTTLYGWSADRNNNCLNPVEYLASFLAAVLRHGDQGQAVQDLQKKLVSLGYRLPRFGADGKFGNETEAAVKAFQQDQRIAVDGIVGPVTREKLKVLLKR</sequence>
<proteinExistence type="predicted"/>
<dbReference type="Gene3D" id="1.10.101.10">
    <property type="entry name" value="PGBD-like superfamily/PGBD"/>
    <property type="match status" value="1"/>
</dbReference>
<dbReference type="SUPFAM" id="SSF47090">
    <property type="entry name" value="PGBD-like"/>
    <property type="match status" value="1"/>
</dbReference>
<dbReference type="CDD" id="cd12797">
    <property type="entry name" value="M23_peptidase"/>
    <property type="match status" value="1"/>
</dbReference>
<dbReference type="InterPro" id="IPR050570">
    <property type="entry name" value="Cell_wall_metabolism_enzyme"/>
</dbReference>
<name>A0ABS2N605_9BACI</name>
<keyword evidence="3" id="KW-0378">Hydrolase</keyword>